<evidence type="ECO:0000256" key="2">
    <source>
        <dbReference type="ARBA" id="ARBA00004442"/>
    </source>
</evidence>
<keyword evidence="5" id="KW-0732">Signal</keyword>
<dbReference type="SUPFAM" id="SSF51126">
    <property type="entry name" value="Pectin lyase-like"/>
    <property type="match status" value="1"/>
</dbReference>
<reference evidence="8" key="1">
    <citation type="submission" date="2018-05" db="EMBL/GenBank/DDBJ databases">
        <authorList>
            <person name="Lanie J.A."/>
            <person name="Ng W.-L."/>
            <person name="Kazmierczak K.M."/>
            <person name="Andrzejewski T.M."/>
            <person name="Davidsen T.M."/>
            <person name="Wayne K.J."/>
            <person name="Tettelin H."/>
            <person name="Glass J.I."/>
            <person name="Rusch D."/>
            <person name="Podicherti R."/>
            <person name="Tsui H.-C.T."/>
            <person name="Winkler M.E."/>
        </authorList>
    </citation>
    <scope>NUCLEOTIDE SEQUENCE</scope>
</reference>
<dbReference type="InterPro" id="IPR012334">
    <property type="entry name" value="Pectin_lyas_fold"/>
</dbReference>
<dbReference type="InterPro" id="IPR011050">
    <property type="entry name" value="Pectin_lyase_fold/virulence"/>
</dbReference>
<protein>
    <recommendedName>
        <fullName evidence="9">Right handed beta helix domain-containing protein</fullName>
    </recommendedName>
</protein>
<keyword evidence="6" id="KW-0472">Membrane</keyword>
<evidence type="ECO:0000256" key="1">
    <source>
        <dbReference type="ARBA" id="ARBA00004196"/>
    </source>
</evidence>
<gene>
    <name evidence="8" type="ORF">METZ01_LOCUS265288</name>
</gene>
<dbReference type="Gene3D" id="2.160.20.10">
    <property type="entry name" value="Single-stranded right-handed beta-helix, Pectin lyase-like"/>
    <property type="match status" value="1"/>
</dbReference>
<evidence type="ECO:0000256" key="3">
    <source>
        <dbReference type="ARBA" id="ARBA00004613"/>
    </source>
</evidence>
<name>A0A382JJ84_9ZZZZ</name>
<evidence type="ECO:0008006" key="9">
    <source>
        <dbReference type="Google" id="ProtNLM"/>
    </source>
</evidence>
<keyword evidence="7" id="KW-0998">Cell outer membrane</keyword>
<feature type="non-terminal residue" evidence="8">
    <location>
        <position position="438"/>
    </location>
</feature>
<dbReference type="InterPro" id="IPR003368">
    <property type="entry name" value="POMP_repeat"/>
</dbReference>
<keyword evidence="4" id="KW-0964">Secreted</keyword>
<dbReference type="GO" id="GO:0009279">
    <property type="term" value="C:cell outer membrane"/>
    <property type="evidence" value="ECO:0007669"/>
    <property type="project" value="UniProtKB-SubCell"/>
</dbReference>
<accession>A0A382JJ84</accession>
<proteinExistence type="predicted"/>
<dbReference type="PANTHER" id="PTHR11319:SF35">
    <property type="entry name" value="OUTER MEMBRANE PROTEIN PMPC-RELATED"/>
    <property type="match status" value="1"/>
</dbReference>
<organism evidence="8">
    <name type="scientific">marine metagenome</name>
    <dbReference type="NCBI Taxonomy" id="408172"/>
    <lineage>
        <taxon>unclassified sequences</taxon>
        <taxon>metagenomes</taxon>
        <taxon>ecological metagenomes</taxon>
    </lineage>
</organism>
<dbReference type="PANTHER" id="PTHR11319">
    <property type="entry name" value="G PROTEIN-COUPLED RECEPTOR-RELATED"/>
    <property type="match status" value="1"/>
</dbReference>
<dbReference type="NCBIfam" id="TIGR01376">
    <property type="entry name" value="POMP_repeat"/>
    <property type="match status" value="1"/>
</dbReference>
<evidence type="ECO:0000256" key="7">
    <source>
        <dbReference type="ARBA" id="ARBA00023237"/>
    </source>
</evidence>
<feature type="non-terminal residue" evidence="8">
    <location>
        <position position="1"/>
    </location>
</feature>
<comment type="subcellular location">
    <subcellularLocation>
        <location evidence="1">Cell envelope</location>
    </subcellularLocation>
    <subcellularLocation>
        <location evidence="2">Cell outer membrane</location>
    </subcellularLocation>
    <subcellularLocation>
        <location evidence="3">Secreted</location>
    </subcellularLocation>
</comment>
<evidence type="ECO:0000313" key="8">
    <source>
        <dbReference type="EMBL" id="SVC12434.1"/>
    </source>
</evidence>
<dbReference type="AlphaFoldDB" id="A0A382JJ84"/>
<evidence type="ECO:0000256" key="4">
    <source>
        <dbReference type="ARBA" id="ARBA00022525"/>
    </source>
</evidence>
<evidence type="ECO:0000256" key="6">
    <source>
        <dbReference type="ARBA" id="ARBA00023136"/>
    </source>
</evidence>
<dbReference type="GO" id="GO:0005576">
    <property type="term" value="C:extracellular region"/>
    <property type="evidence" value="ECO:0007669"/>
    <property type="project" value="UniProtKB-SubCell"/>
</dbReference>
<dbReference type="EMBL" id="UINC01074840">
    <property type="protein sequence ID" value="SVC12434.1"/>
    <property type="molecule type" value="Genomic_DNA"/>
</dbReference>
<sequence length="438" mass="47000">TDRVLVMNNIRGVFVDSLSLKGGSGRFGGAVSIRHSQSVFRHVDIENNNAKRGGAVFSFEANPVFEDVTFESNVATEGRGGAVYSIGSNMVFKNSTLKDNYVIPFDYEGQEFGYGGGIYGFNSQMVFDSLVVTNNTLSGPTSQGGGVYLINSEGFESTSVIKDMIIQGNSAAYGGGIALKRVSPIIERVFIVGNSAIYNGGGIYCYESHPIIRNVTIADNWTYFNNSFGAGIFIDGIQSPFFPGVRMVNSIVWGNERGAGSGQEGIPDQIVVSGQGRTLEVAYSDIEDLEGDGILEMGTDINIVLDASNIDGDPVFYDTESMDYSLSQGSPAIDAGTAYYISQIDETVLVNIPEDEYLGNAPDMGALESPYEGTGGSTELVVEYLEGWNIVGLPLYVEDASYGTLFSDAVTGTLYGYDNSYYGSDVLEAGNGYWLVFT</sequence>
<evidence type="ECO:0000256" key="5">
    <source>
        <dbReference type="ARBA" id="ARBA00022729"/>
    </source>
</evidence>